<gene>
    <name evidence="3" type="ORF">ILEXP_LOCUS29289</name>
</gene>
<dbReference type="EMBL" id="CAUOFW020003536">
    <property type="protein sequence ID" value="CAK9160519.1"/>
    <property type="molecule type" value="Genomic_DNA"/>
</dbReference>
<feature type="signal peptide" evidence="1">
    <location>
        <begin position="1"/>
        <end position="28"/>
    </location>
</feature>
<evidence type="ECO:0000313" key="4">
    <source>
        <dbReference type="Proteomes" id="UP001642360"/>
    </source>
</evidence>
<dbReference type="InterPro" id="IPR009448">
    <property type="entry name" value="UDP-g_GGtrans"/>
</dbReference>
<sequence length="277" mass="30971">MKTHIRSGFWVLIALLVCLSLSVYSVSAVTGRPKNVQVALRAKWSGTPILLEAGELLSKEWKDLFWEFIEVWLHNANEEIDSYTAKGCLKKIVKYGQSLLPETLASVFEFSLTLRSASPRLVLYRQLAEESLSSFPLTDDINSNIITGEVSESNENIESKKTKPLPVGLNLQSPGGKCCWVDTGGALFLDVTELQLWLRSPNESAGDMFQQPELFDFDHVHFDSSIAGPVAILYGALGMDCFREFHVTLVEAAKEVHYLTLRDILSCITLTIMIRIK</sequence>
<evidence type="ECO:0000313" key="3">
    <source>
        <dbReference type="EMBL" id="CAK9160519.1"/>
    </source>
</evidence>
<comment type="caution">
    <text evidence="3">The sequence shown here is derived from an EMBL/GenBank/DDBJ whole genome shotgun (WGS) entry which is preliminary data.</text>
</comment>
<accession>A0ABC8STP8</accession>
<keyword evidence="4" id="KW-1185">Reference proteome</keyword>
<name>A0ABC8STP8_9AQUA</name>
<dbReference type="PANTHER" id="PTHR11226">
    <property type="entry name" value="UDP-GLUCOSE GLYCOPROTEIN:GLUCOSYLTRANSFERASE"/>
    <property type="match status" value="1"/>
</dbReference>
<protein>
    <recommendedName>
        <fullName evidence="2">UGGT thioredoxin-like domain-containing protein</fullName>
    </recommendedName>
</protein>
<dbReference type="Proteomes" id="UP001642360">
    <property type="component" value="Unassembled WGS sequence"/>
</dbReference>
<evidence type="ECO:0000256" key="1">
    <source>
        <dbReference type="SAM" id="SignalP"/>
    </source>
</evidence>
<dbReference type="PANTHER" id="PTHR11226:SF0">
    <property type="entry name" value="UDP-GLUCOSE:GLYCOPROTEIN GLUCOSYLTRANSFERASE"/>
    <property type="match status" value="1"/>
</dbReference>
<dbReference type="AlphaFoldDB" id="A0ABC8STP8"/>
<feature type="domain" description="UGGT thioredoxin-like" evidence="2">
    <location>
        <begin position="47"/>
        <end position="259"/>
    </location>
</feature>
<keyword evidence="1" id="KW-0732">Signal</keyword>
<organism evidence="3 4">
    <name type="scientific">Ilex paraguariensis</name>
    <name type="common">yerba mate</name>
    <dbReference type="NCBI Taxonomy" id="185542"/>
    <lineage>
        <taxon>Eukaryota</taxon>
        <taxon>Viridiplantae</taxon>
        <taxon>Streptophyta</taxon>
        <taxon>Embryophyta</taxon>
        <taxon>Tracheophyta</taxon>
        <taxon>Spermatophyta</taxon>
        <taxon>Magnoliopsida</taxon>
        <taxon>eudicotyledons</taxon>
        <taxon>Gunneridae</taxon>
        <taxon>Pentapetalae</taxon>
        <taxon>asterids</taxon>
        <taxon>campanulids</taxon>
        <taxon>Aquifoliales</taxon>
        <taxon>Aquifoliaceae</taxon>
        <taxon>Ilex</taxon>
    </lineage>
</organism>
<proteinExistence type="predicted"/>
<dbReference type="Pfam" id="PF18400">
    <property type="entry name" value="Thioredoxin_12"/>
    <property type="match status" value="1"/>
</dbReference>
<evidence type="ECO:0000259" key="2">
    <source>
        <dbReference type="Pfam" id="PF18400"/>
    </source>
</evidence>
<reference evidence="3 4" key="1">
    <citation type="submission" date="2024-02" db="EMBL/GenBank/DDBJ databases">
        <authorList>
            <person name="Vignale AGUSTIN F."/>
            <person name="Sosa J E."/>
            <person name="Modenutti C."/>
        </authorList>
    </citation>
    <scope>NUCLEOTIDE SEQUENCE [LARGE SCALE GENOMIC DNA]</scope>
</reference>
<feature type="chain" id="PRO_5044794888" description="UGGT thioredoxin-like domain-containing protein" evidence="1">
    <location>
        <begin position="29"/>
        <end position="277"/>
    </location>
</feature>
<dbReference type="InterPro" id="IPR040693">
    <property type="entry name" value="UGGT_TRXL_1"/>
</dbReference>